<dbReference type="EMBL" id="AY673959">
    <property type="protein sequence ID" value="ABA12839.1"/>
    <property type="molecule type" value="Genomic_DNA"/>
</dbReference>
<proteinExistence type="predicted"/>
<organism evidence="1">
    <name type="scientific">Lacticaseibacillus paracasei subsp. paracasei</name>
    <dbReference type="NCBI Taxonomy" id="47714"/>
    <lineage>
        <taxon>Bacteria</taxon>
        <taxon>Bacillati</taxon>
        <taxon>Bacillota</taxon>
        <taxon>Bacilli</taxon>
        <taxon>Lactobacillales</taxon>
        <taxon>Lactobacillaceae</taxon>
        <taxon>Lacticaseibacillus</taxon>
    </lineage>
</organism>
<geneLocation type="plasmid" evidence="1">
    <name>unnamed</name>
</geneLocation>
<accession>Q3MN33</accession>
<reference evidence="1" key="1">
    <citation type="journal article" date="2005" name="Plasmid">
        <title>Sequence analysis of the plasmid genome of the probiotic strain Lactobacillus paracasei NFBC338 which includes the plasmids pCD01 and pCD02.</title>
        <authorList>
            <person name="Desmond C."/>
            <person name="Ross R.P."/>
            <person name="Fitzgerald G."/>
            <person name="Stanton C."/>
        </authorList>
    </citation>
    <scope>NUCLEOTIDE SEQUENCE</scope>
    <source>
        <strain evidence="1">NFBC338</strain>
        <plasmid evidence="1">unnamed</plasmid>
    </source>
</reference>
<dbReference type="EMBL" id="AY673957">
    <property type="protein sequence ID" value="ABA12796.1"/>
    <property type="molecule type" value="Genomic_DNA"/>
</dbReference>
<protein>
    <submittedName>
        <fullName evidence="1">Uncharacterized protein</fullName>
    </submittedName>
</protein>
<name>Q3MN33_LACPA</name>
<sequence>MSLLKDSLPLCILILDVLLEVLSTSFHFPLSFKVTVKVNSLSSSEIPPSVKNRASIHFHVPIIESPSTATSQGLLSEFRAFGASLKTFSFSIIRNHLLLLVIITEHN</sequence>
<evidence type="ECO:0000313" key="1">
    <source>
        <dbReference type="EMBL" id="ABA12839.1"/>
    </source>
</evidence>
<keyword evidence="1" id="KW-0614">Plasmid</keyword>
<dbReference type="AlphaFoldDB" id="Q3MN33"/>